<dbReference type="PANTHER" id="PTHR20992">
    <property type="entry name" value="AT15442P-RELATED"/>
    <property type="match status" value="1"/>
</dbReference>
<proteinExistence type="predicted"/>
<keyword evidence="1" id="KW-1133">Transmembrane helix</keyword>
<evidence type="ECO:0000313" key="2">
    <source>
        <dbReference type="EMBL" id="MEE2525039.1"/>
    </source>
</evidence>
<feature type="transmembrane region" description="Helical" evidence="1">
    <location>
        <begin position="175"/>
        <end position="195"/>
    </location>
</feature>
<name>A0ABU7LN67_9PROT</name>
<reference evidence="2 3" key="1">
    <citation type="submission" date="2024-01" db="EMBL/GenBank/DDBJ databases">
        <title>Hyphobacterium bacterium isolated from marine sediment.</title>
        <authorList>
            <person name="Zhao S."/>
        </authorList>
    </citation>
    <scope>NUCLEOTIDE SEQUENCE [LARGE SCALE GENOMIC DNA]</scope>
    <source>
        <strain evidence="3">HN65</strain>
    </source>
</reference>
<evidence type="ECO:0000256" key="1">
    <source>
        <dbReference type="SAM" id="Phobius"/>
    </source>
</evidence>
<dbReference type="NCBIfam" id="TIGR00341">
    <property type="entry name" value="TIGR00341 family protein"/>
    <property type="match status" value="1"/>
</dbReference>
<dbReference type="Proteomes" id="UP001354971">
    <property type="component" value="Unassembled WGS sequence"/>
</dbReference>
<keyword evidence="1" id="KW-0812">Transmembrane</keyword>
<feature type="transmembrane region" description="Helical" evidence="1">
    <location>
        <begin position="207"/>
        <end position="227"/>
    </location>
</feature>
<dbReference type="InterPro" id="IPR005240">
    <property type="entry name" value="DUF389"/>
</dbReference>
<dbReference type="Pfam" id="PF04087">
    <property type="entry name" value="DUF389"/>
    <property type="match status" value="1"/>
</dbReference>
<feature type="transmembrane region" description="Helical" evidence="1">
    <location>
        <begin position="306"/>
        <end position="327"/>
    </location>
</feature>
<feature type="transmembrane region" description="Helical" evidence="1">
    <location>
        <begin position="140"/>
        <end position="163"/>
    </location>
</feature>
<dbReference type="EMBL" id="JAZDRP010000001">
    <property type="protein sequence ID" value="MEE2525039.1"/>
    <property type="molecule type" value="Genomic_DNA"/>
</dbReference>
<gene>
    <name evidence="2" type="ORF">V0U79_01580</name>
</gene>
<organism evidence="2 3">
    <name type="scientific">Hyphobacterium lacteum</name>
    <dbReference type="NCBI Taxonomy" id="3116575"/>
    <lineage>
        <taxon>Bacteria</taxon>
        <taxon>Pseudomonadati</taxon>
        <taxon>Pseudomonadota</taxon>
        <taxon>Alphaproteobacteria</taxon>
        <taxon>Maricaulales</taxon>
        <taxon>Maricaulaceae</taxon>
        <taxon>Hyphobacterium</taxon>
    </lineage>
</organism>
<comment type="caution">
    <text evidence="2">The sequence shown here is derived from an EMBL/GenBank/DDBJ whole genome shotgun (WGS) entry which is preliminary data.</text>
</comment>
<keyword evidence="3" id="KW-1185">Reference proteome</keyword>
<sequence>MRLIELSFPDTVDTKPLLKSCLRAEPVDYRLEPADDRGRRVLRLYFKSGQGQEAIDAIQGQLADTTDWRLVVIPIEATLPKEEEVEDEETRKKRKTLALREELYEDIASGAQLNRDFLILTALSAVVAALGLNANNVAAVIGAMVIAPLLGPILAFSFGSALGDLQLMAKAARTAVAGLAFGLLISVALGMTLSVNTGSPELVARTIVGVDTTALALASGAAAALSLSTGVASALVGVMVAVALLPPSAAMGLYAGAGEWGMAARAGLLLMINVVSVNLAALFTYRVKGVRPRTWLERKSAKRSVFVNYAVWAVLIIVLTVVAWHVAARDALQLP</sequence>
<dbReference type="PANTHER" id="PTHR20992:SF9">
    <property type="entry name" value="AT15442P-RELATED"/>
    <property type="match status" value="1"/>
</dbReference>
<accession>A0ABU7LN67</accession>
<protein>
    <submittedName>
        <fullName evidence="2">TIGR00341 family protein</fullName>
    </submittedName>
</protein>
<keyword evidence="1" id="KW-0472">Membrane</keyword>
<feature type="transmembrane region" description="Helical" evidence="1">
    <location>
        <begin position="234"/>
        <end position="257"/>
    </location>
</feature>
<feature type="transmembrane region" description="Helical" evidence="1">
    <location>
        <begin position="263"/>
        <end position="285"/>
    </location>
</feature>
<evidence type="ECO:0000313" key="3">
    <source>
        <dbReference type="Proteomes" id="UP001354971"/>
    </source>
</evidence>
<dbReference type="RefSeq" id="WP_330197702.1">
    <property type="nucleotide sequence ID" value="NZ_JAZDRP010000001.1"/>
</dbReference>
<feature type="transmembrane region" description="Helical" evidence="1">
    <location>
        <begin position="117"/>
        <end position="134"/>
    </location>
</feature>